<dbReference type="OrthoDB" id="244495at2759"/>
<dbReference type="GO" id="GO:0000307">
    <property type="term" value="C:cyclin-dependent protein kinase holoenzyme complex"/>
    <property type="evidence" value="ECO:0007669"/>
    <property type="project" value="TreeGrafter"/>
</dbReference>
<organism evidence="2 3">
    <name type="scientific">Acaulospora morrowiae</name>
    <dbReference type="NCBI Taxonomy" id="94023"/>
    <lineage>
        <taxon>Eukaryota</taxon>
        <taxon>Fungi</taxon>
        <taxon>Fungi incertae sedis</taxon>
        <taxon>Mucoromycota</taxon>
        <taxon>Glomeromycotina</taxon>
        <taxon>Glomeromycetes</taxon>
        <taxon>Diversisporales</taxon>
        <taxon>Acaulosporaceae</taxon>
        <taxon>Acaulospora</taxon>
    </lineage>
</organism>
<dbReference type="AlphaFoldDB" id="A0A9N8YT26"/>
<dbReference type="EMBL" id="CAJVPV010000215">
    <property type="protein sequence ID" value="CAG8447005.1"/>
    <property type="molecule type" value="Genomic_DNA"/>
</dbReference>
<name>A0A9N8YT26_9GLOM</name>
<feature type="compositionally biased region" description="Polar residues" evidence="1">
    <location>
        <begin position="109"/>
        <end position="127"/>
    </location>
</feature>
<feature type="region of interest" description="Disordered" evidence="1">
    <location>
        <begin position="82"/>
        <end position="141"/>
    </location>
</feature>
<reference evidence="2" key="1">
    <citation type="submission" date="2021-06" db="EMBL/GenBank/DDBJ databases">
        <authorList>
            <person name="Kallberg Y."/>
            <person name="Tangrot J."/>
            <person name="Rosling A."/>
        </authorList>
    </citation>
    <scope>NUCLEOTIDE SEQUENCE</scope>
    <source>
        <strain evidence="2">CL551</strain>
    </source>
</reference>
<dbReference type="Proteomes" id="UP000789342">
    <property type="component" value="Unassembled WGS sequence"/>
</dbReference>
<evidence type="ECO:0000256" key="1">
    <source>
        <dbReference type="SAM" id="MobiDB-lite"/>
    </source>
</evidence>
<dbReference type="CDD" id="cd20557">
    <property type="entry name" value="CYCLIN_ScPCL1-like"/>
    <property type="match status" value="1"/>
</dbReference>
<evidence type="ECO:0000313" key="3">
    <source>
        <dbReference type="Proteomes" id="UP000789342"/>
    </source>
</evidence>
<feature type="compositionally biased region" description="Low complexity" evidence="1">
    <location>
        <begin position="91"/>
        <end position="103"/>
    </location>
</feature>
<evidence type="ECO:0000313" key="2">
    <source>
        <dbReference type="EMBL" id="CAG8447005.1"/>
    </source>
</evidence>
<dbReference type="InterPro" id="IPR036915">
    <property type="entry name" value="Cyclin-like_sf"/>
</dbReference>
<dbReference type="InterPro" id="IPR013922">
    <property type="entry name" value="Cyclin_PHO80-like"/>
</dbReference>
<dbReference type="Pfam" id="PF08613">
    <property type="entry name" value="Cyclin"/>
    <property type="match status" value="1"/>
</dbReference>
<dbReference type="GO" id="GO:0016538">
    <property type="term" value="F:cyclin-dependent protein serine/threonine kinase regulator activity"/>
    <property type="evidence" value="ECO:0007669"/>
    <property type="project" value="TreeGrafter"/>
</dbReference>
<feature type="compositionally biased region" description="Low complexity" evidence="1">
    <location>
        <begin position="128"/>
        <end position="141"/>
    </location>
</feature>
<dbReference type="Gene3D" id="1.10.472.10">
    <property type="entry name" value="Cyclin-like"/>
    <property type="match status" value="1"/>
</dbReference>
<accession>A0A9N8YT26</accession>
<sequence length="497" mass="56768">MTSKFFFAAKKLPWIPFNLLLSPKNPHQEKSCLSQPYGYNYECWVLDAKNNFKREESFTSEGPSPSNKLNKQHDLLKGSIKQRKPLPPIPQRQQPLPQFNNLQQRRDQFSLSSSRQEKSTTMQHQFYSSQQSHQSSSKTTSSSTIIQDISLFERVPLERVSDFASHMTCFLWFGDYMMDPHSSSSSIIVPPPGGNGHGRFADYKPRDAFKKFCRDVISATQVSHSVILLSLLYIHRMKINNPTIKGQNGSEYRTFTVALMLSNKFLDDNTYTNKTWSEVTNIPVSEINTMEMEFLSSLNYQLYVSEQQFFDWVRNMITFVSIGDDRRNNDDSAPDCSMNISQRSQYSQKQQQILVPVQSMSTGFKRSAEQAFVDGMMVSPPKRTNCYPTYQQPQLVVQPQPQQVYAQTFAYPTPPPSTSSSQQLAYYNLQTTGSSNNSGTSMFGQQPPPLPSSYELRQNYTLDPMNVFYATRRNFINARSASSAFPISNMSFTTTVV</sequence>
<dbReference type="GO" id="GO:0019901">
    <property type="term" value="F:protein kinase binding"/>
    <property type="evidence" value="ECO:0007669"/>
    <property type="project" value="InterPro"/>
</dbReference>
<comment type="caution">
    <text evidence="2">The sequence shown here is derived from an EMBL/GenBank/DDBJ whole genome shotgun (WGS) entry which is preliminary data.</text>
</comment>
<dbReference type="PANTHER" id="PTHR15615:SF27">
    <property type="entry name" value="PHO85 CYCLIN CLG1"/>
    <property type="match status" value="1"/>
</dbReference>
<gene>
    <name evidence="2" type="ORF">AMORRO_LOCUS675</name>
</gene>
<dbReference type="SUPFAM" id="SSF47954">
    <property type="entry name" value="Cyclin-like"/>
    <property type="match status" value="1"/>
</dbReference>
<dbReference type="GO" id="GO:0005634">
    <property type="term" value="C:nucleus"/>
    <property type="evidence" value="ECO:0007669"/>
    <property type="project" value="TreeGrafter"/>
</dbReference>
<proteinExistence type="predicted"/>
<protein>
    <submittedName>
        <fullName evidence="2">15949_t:CDS:1</fullName>
    </submittedName>
</protein>
<dbReference type="PANTHER" id="PTHR15615">
    <property type="match status" value="1"/>
</dbReference>
<keyword evidence="3" id="KW-1185">Reference proteome</keyword>